<dbReference type="EMBL" id="JABBFW010000004">
    <property type="protein sequence ID" value="NML14942.1"/>
    <property type="molecule type" value="Genomic_DNA"/>
</dbReference>
<sequence>MMEFKAFLQAISAASAPTDSRLYALVDHAGAPGLLKRLREQPQTRWTSLFSGSTEETAIEAAPLLLDLNTINREAWLRWLHLACGESTSLTLLHSSLAFEALAQRLKYRLDVLLPDGLPAMLRYFDTRILESLIQVLEPDQRNHFLGIAYCWQWLDRGGDMRAFKALPMAIRGQASNSLKLGDVRLFC</sequence>
<dbReference type="Pfam" id="PF13503">
    <property type="entry name" value="DUF4123"/>
    <property type="match status" value="1"/>
</dbReference>
<evidence type="ECO:0000313" key="2">
    <source>
        <dbReference type="EMBL" id="NML14942.1"/>
    </source>
</evidence>
<dbReference type="Proteomes" id="UP000574067">
    <property type="component" value="Unassembled WGS sequence"/>
</dbReference>
<reference evidence="2 3" key="1">
    <citation type="submission" date="2020-04" db="EMBL/GenBank/DDBJ databases">
        <title>Azohydromonas sp. isolated from soil.</title>
        <authorList>
            <person name="Dahal R.H."/>
        </authorList>
    </citation>
    <scope>NUCLEOTIDE SEQUENCE [LARGE SCALE GENOMIC DNA]</scope>
    <source>
        <strain evidence="2 3">G-1-1-14</strain>
    </source>
</reference>
<dbReference type="AlphaFoldDB" id="A0A848F6C8"/>
<dbReference type="RefSeq" id="WP_169159850.1">
    <property type="nucleotide sequence ID" value="NZ_JABBFW010000004.1"/>
</dbReference>
<feature type="domain" description="DUF4123" evidence="1">
    <location>
        <begin position="22"/>
        <end position="143"/>
    </location>
</feature>
<evidence type="ECO:0000259" key="1">
    <source>
        <dbReference type="Pfam" id="PF13503"/>
    </source>
</evidence>
<proteinExistence type="predicted"/>
<organism evidence="2 3">
    <name type="scientific">Azohydromonas caseinilytica</name>
    <dbReference type="NCBI Taxonomy" id="2728836"/>
    <lineage>
        <taxon>Bacteria</taxon>
        <taxon>Pseudomonadati</taxon>
        <taxon>Pseudomonadota</taxon>
        <taxon>Betaproteobacteria</taxon>
        <taxon>Burkholderiales</taxon>
        <taxon>Sphaerotilaceae</taxon>
        <taxon>Azohydromonas</taxon>
    </lineage>
</organism>
<dbReference type="InterPro" id="IPR025391">
    <property type="entry name" value="DUF4123"/>
</dbReference>
<evidence type="ECO:0000313" key="3">
    <source>
        <dbReference type="Proteomes" id="UP000574067"/>
    </source>
</evidence>
<keyword evidence="3" id="KW-1185">Reference proteome</keyword>
<gene>
    <name evidence="2" type="ORF">HHL10_08130</name>
</gene>
<name>A0A848F6C8_9BURK</name>
<comment type="caution">
    <text evidence="2">The sequence shown here is derived from an EMBL/GenBank/DDBJ whole genome shotgun (WGS) entry which is preliminary data.</text>
</comment>
<accession>A0A848F6C8</accession>
<protein>
    <submittedName>
        <fullName evidence="2">DUF4123 domain-containing protein</fullName>
    </submittedName>
</protein>